<reference evidence="1" key="1">
    <citation type="submission" date="2013-11" db="EMBL/GenBank/DDBJ databases">
        <title>The Genome Sequence of Phytophthora parasitica CHvinca01.</title>
        <authorList>
            <consortium name="The Broad Institute Genomics Platform"/>
            <person name="Russ C."/>
            <person name="Tyler B."/>
            <person name="Panabieres F."/>
            <person name="Shan W."/>
            <person name="Tripathy S."/>
            <person name="Grunwald N."/>
            <person name="Machado M."/>
            <person name="Johnson C.S."/>
            <person name="Arredondo F."/>
            <person name="Hong C."/>
            <person name="Coffey M."/>
            <person name="Young S.K."/>
            <person name="Zeng Q."/>
            <person name="Gargeya S."/>
            <person name="Fitzgerald M."/>
            <person name="Abouelleil A."/>
            <person name="Alvarado L."/>
            <person name="Chapman S.B."/>
            <person name="Gainer-Dewar J."/>
            <person name="Goldberg J."/>
            <person name="Griggs A."/>
            <person name="Gujja S."/>
            <person name="Hansen M."/>
            <person name="Howarth C."/>
            <person name="Imamovic A."/>
            <person name="Ireland A."/>
            <person name="Larimer J."/>
            <person name="McCowan C."/>
            <person name="Murphy C."/>
            <person name="Pearson M."/>
            <person name="Poon T.W."/>
            <person name="Priest M."/>
            <person name="Roberts A."/>
            <person name="Saif S."/>
            <person name="Shea T."/>
            <person name="Sykes S."/>
            <person name="Wortman J."/>
            <person name="Nusbaum C."/>
            <person name="Birren B."/>
        </authorList>
    </citation>
    <scope>NUCLEOTIDE SEQUENCE [LARGE SCALE GENOMIC DNA]</scope>
    <source>
        <strain evidence="1">CHvinca01</strain>
    </source>
</reference>
<dbReference type="AlphaFoldDB" id="W2K514"/>
<dbReference type="EMBL" id="KI682810">
    <property type="protein sequence ID" value="ETL80256.1"/>
    <property type="molecule type" value="Genomic_DNA"/>
</dbReference>
<organism evidence="1">
    <name type="scientific">Phytophthora nicotianae</name>
    <name type="common">Potato buckeye rot agent</name>
    <name type="synonym">Phytophthora parasitica</name>
    <dbReference type="NCBI Taxonomy" id="4792"/>
    <lineage>
        <taxon>Eukaryota</taxon>
        <taxon>Sar</taxon>
        <taxon>Stramenopiles</taxon>
        <taxon>Oomycota</taxon>
        <taxon>Peronosporomycetes</taxon>
        <taxon>Peronosporales</taxon>
        <taxon>Peronosporaceae</taxon>
        <taxon>Phytophthora</taxon>
    </lineage>
</organism>
<sequence length="50" mass="5700">MVGVLNEEVKFKPMFVVAKGIQWQMPMSKVSGGIAMMQEGRVRYRVVLEN</sequence>
<dbReference type="OrthoDB" id="1879366at2759"/>
<proteinExistence type="predicted"/>
<gene>
    <name evidence="1" type="ORF">L917_19237</name>
</gene>
<name>W2K514_PHYNI</name>
<evidence type="ECO:0000313" key="1">
    <source>
        <dbReference type="EMBL" id="ETL80256.1"/>
    </source>
</evidence>
<dbReference type="Proteomes" id="UP000054423">
    <property type="component" value="Unassembled WGS sequence"/>
</dbReference>
<accession>W2K514</accession>
<protein>
    <submittedName>
        <fullName evidence="1">Uncharacterized protein</fullName>
    </submittedName>
</protein>